<gene>
    <name evidence="2" type="ORF">S12H4_46886</name>
</gene>
<sequence length="220" mass="25192">EQQFAPVDESPIDMFRAATYVKYIDSAIELINKCHDLGYETTCNIMAISKEIEPDLVEALDQLAKTPVDVVYVVDSFGSLYCEQIEYLVKLYKEHLPGKEIGVHCHNQQQLAYANTIEGIIHDANYVDGSLFGIGRGPGNCCLELLAGFLKNPKFNLTPILKVIQDRMLPMREEIEWGYIIPYMLTGILNEHPRSAIAYRQTKDKDKYAEFYEQMRETQE</sequence>
<dbReference type="GO" id="GO:0009098">
    <property type="term" value="P:L-leucine biosynthetic process"/>
    <property type="evidence" value="ECO:0007669"/>
    <property type="project" value="TreeGrafter"/>
</dbReference>
<dbReference type="PROSITE" id="PS50991">
    <property type="entry name" value="PYR_CT"/>
    <property type="match status" value="1"/>
</dbReference>
<evidence type="ECO:0000259" key="1">
    <source>
        <dbReference type="PROSITE" id="PS50991"/>
    </source>
</evidence>
<accession>X1UR70</accession>
<dbReference type="PANTHER" id="PTHR10277:SF9">
    <property type="entry name" value="2-ISOPROPYLMALATE SYNTHASE 1, CHLOROPLASTIC-RELATED"/>
    <property type="match status" value="1"/>
</dbReference>
<dbReference type="InterPro" id="IPR000891">
    <property type="entry name" value="PYR_CT"/>
</dbReference>
<evidence type="ECO:0000313" key="2">
    <source>
        <dbReference type="EMBL" id="GAJ06102.1"/>
    </source>
</evidence>
<protein>
    <recommendedName>
        <fullName evidence="1">Pyruvate carboxyltransferase domain-containing protein</fullName>
    </recommendedName>
</protein>
<dbReference type="Gene3D" id="3.20.20.70">
    <property type="entry name" value="Aldolase class I"/>
    <property type="match status" value="1"/>
</dbReference>
<dbReference type="AlphaFoldDB" id="X1UR70"/>
<dbReference type="SUPFAM" id="SSF51569">
    <property type="entry name" value="Aldolase"/>
    <property type="match status" value="1"/>
</dbReference>
<name>X1UR70_9ZZZZ</name>
<proteinExistence type="predicted"/>
<dbReference type="InterPro" id="IPR013785">
    <property type="entry name" value="Aldolase_TIM"/>
</dbReference>
<organism evidence="2">
    <name type="scientific">marine sediment metagenome</name>
    <dbReference type="NCBI Taxonomy" id="412755"/>
    <lineage>
        <taxon>unclassified sequences</taxon>
        <taxon>metagenomes</taxon>
        <taxon>ecological metagenomes</taxon>
    </lineage>
</organism>
<feature type="non-terminal residue" evidence="2">
    <location>
        <position position="1"/>
    </location>
</feature>
<dbReference type="GO" id="GO:0003852">
    <property type="term" value="F:2-isopropylmalate synthase activity"/>
    <property type="evidence" value="ECO:0007669"/>
    <property type="project" value="TreeGrafter"/>
</dbReference>
<dbReference type="Pfam" id="PF00682">
    <property type="entry name" value="HMGL-like"/>
    <property type="match status" value="1"/>
</dbReference>
<reference evidence="2" key="1">
    <citation type="journal article" date="2014" name="Front. Microbiol.">
        <title>High frequency of phylogenetically diverse reductive dehalogenase-homologous genes in deep subseafloor sedimentary metagenomes.</title>
        <authorList>
            <person name="Kawai M."/>
            <person name="Futagami T."/>
            <person name="Toyoda A."/>
            <person name="Takaki Y."/>
            <person name="Nishi S."/>
            <person name="Hori S."/>
            <person name="Arai W."/>
            <person name="Tsubouchi T."/>
            <person name="Morono Y."/>
            <person name="Uchiyama I."/>
            <person name="Ito T."/>
            <person name="Fujiyama A."/>
            <person name="Inagaki F."/>
            <person name="Takami H."/>
        </authorList>
    </citation>
    <scope>NUCLEOTIDE SEQUENCE</scope>
    <source>
        <strain evidence="2">Expedition CK06-06</strain>
    </source>
</reference>
<dbReference type="EMBL" id="BARW01029130">
    <property type="protein sequence ID" value="GAJ06102.1"/>
    <property type="molecule type" value="Genomic_DNA"/>
</dbReference>
<dbReference type="InterPro" id="IPR050073">
    <property type="entry name" value="2-IPM_HCS-like"/>
</dbReference>
<feature type="domain" description="Pyruvate carboxyltransferase" evidence="1">
    <location>
        <begin position="1"/>
        <end position="165"/>
    </location>
</feature>
<comment type="caution">
    <text evidence="2">The sequence shown here is derived from an EMBL/GenBank/DDBJ whole genome shotgun (WGS) entry which is preliminary data.</text>
</comment>
<dbReference type="PANTHER" id="PTHR10277">
    <property type="entry name" value="HOMOCITRATE SYNTHASE-RELATED"/>
    <property type="match status" value="1"/>
</dbReference>